<dbReference type="OrthoDB" id="938199at2759"/>
<dbReference type="PANTHER" id="PTHR32410">
    <property type="entry name" value="CYSTEINE/HISTIDINE-RICH C1 DOMAIN FAMILY PROTEIN"/>
    <property type="match status" value="1"/>
</dbReference>
<feature type="non-terminal residue" evidence="1">
    <location>
        <position position="1"/>
    </location>
</feature>
<gene>
    <name evidence="1" type="ORF">Goklo_015313</name>
</gene>
<comment type="caution">
    <text evidence="1">The sequence shown here is derived from an EMBL/GenBank/DDBJ whole genome shotgun (WGS) entry which is preliminary data.</text>
</comment>
<sequence>MMWRSHSNATFQAYSLLNISDRIGEYDDKCCDGCLLPIVASFYYSLVLTSNEVFECVRCLCLSNAFAYKCEECEQCTCLRCIIALTPGARTCLGHKHPLLFYTEYKGRCVASGKDDITGLFRCKECNFSVDPKCFSLPIRSQHRNDKHLLSLSSRNDNRYSKSHFCDACEERR</sequence>
<evidence type="ECO:0000313" key="1">
    <source>
        <dbReference type="EMBL" id="MBA0647433.1"/>
    </source>
</evidence>
<protein>
    <recommendedName>
        <fullName evidence="3">B box-type domain-containing protein</fullName>
    </recommendedName>
</protein>
<evidence type="ECO:0000313" key="2">
    <source>
        <dbReference type="Proteomes" id="UP000593573"/>
    </source>
</evidence>
<dbReference type="Proteomes" id="UP000593573">
    <property type="component" value="Unassembled WGS sequence"/>
</dbReference>
<accession>A0A7J8UAJ8</accession>
<dbReference type="PANTHER" id="PTHR32410:SF169">
    <property type="entry name" value="C1 DOMAIN FAMILY PROTEIN, PUTATIVE-RELATED"/>
    <property type="match status" value="1"/>
</dbReference>
<keyword evidence="2" id="KW-1185">Reference proteome</keyword>
<dbReference type="EMBL" id="JABFAB010000005">
    <property type="protein sequence ID" value="MBA0647433.1"/>
    <property type="molecule type" value="Genomic_DNA"/>
</dbReference>
<dbReference type="InterPro" id="IPR046349">
    <property type="entry name" value="C1-like_sf"/>
</dbReference>
<evidence type="ECO:0008006" key="3">
    <source>
        <dbReference type="Google" id="ProtNLM"/>
    </source>
</evidence>
<name>A0A7J8UAJ8_9ROSI</name>
<dbReference type="AlphaFoldDB" id="A0A7J8UAJ8"/>
<dbReference type="SUPFAM" id="SSF57889">
    <property type="entry name" value="Cysteine-rich domain"/>
    <property type="match status" value="1"/>
</dbReference>
<reference evidence="1 2" key="1">
    <citation type="journal article" date="2019" name="Genome Biol. Evol.">
        <title>Insights into the evolution of the New World diploid cottons (Gossypium, subgenus Houzingenia) based on genome sequencing.</title>
        <authorList>
            <person name="Grover C.E."/>
            <person name="Arick M.A. 2nd"/>
            <person name="Thrash A."/>
            <person name="Conover J.L."/>
            <person name="Sanders W.S."/>
            <person name="Peterson D.G."/>
            <person name="Frelichowski J.E."/>
            <person name="Scheffler J.A."/>
            <person name="Scheffler B.E."/>
            <person name="Wendel J.F."/>
        </authorList>
    </citation>
    <scope>NUCLEOTIDE SEQUENCE [LARGE SCALE GENOMIC DNA]</scope>
    <source>
        <strain evidence="1">57</strain>
        <tissue evidence="1">Leaf</tissue>
    </source>
</reference>
<dbReference type="InterPro" id="IPR053192">
    <property type="entry name" value="Vacuole_Formation_Reg"/>
</dbReference>
<proteinExistence type="predicted"/>
<organism evidence="1 2">
    <name type="scientific">Gossypium klotzschianum</name>
    <dbReference type="NCBI Taxonomy" id="34286"/>
    <lineage>
        <taxon>Eukaryota</taxon>
        <taxon>Viridiplantae</taxon>
        <taxon>Streptophyta</taxon>
        <taxon>Embryophyta</taxon>
        <taxon>Tracheophyta</taxon>
        <taxon>Spermatophyta</taxon>
        <taxon>Magnoliopsida</taxon>
        <taxon>eudicotyledons</taxon>
        <taxon>Gunneridae</taxon>
        <taxon>Pentapetalae</taxon>
        <taxon>rosids</taxon>
        <taxon>malvids</taxon>
        <taxon>Malvales</taxon>
        <taxon>Malvaceae</taxon>
        <taxon>Malvoideae</taxon>
        <taxon>Gossypium</taxon>
    </lineage>
</organism>